<evidence type="ECO:0000256" key="3">
    <source>
        <dbReference type="ARBA" id="ARBA00022670"/>
    </source>
</evidence>
<evidence type="ECO:0000256" key="2">
    <source>
        <dbReference type="ARBA" id="ARBA00022475"/>
    </source>
</evidence>
<dbReference type="NCBIfam" id="TIGR03113">
    <property type="entry name" value="exosort_XrtB"/>
    <property type="match status" value="1"/>
</dbReference>
<accession>A0A4Q7VZG4</accession>
<dbReference type="NCBIfam" id="TIGR02602">
    <property type="entry name" value="8TM_EpsH"/>
    <property type="match status" value="1"/>
</dbReference>
<evidence type="ECO:0000256" key="1">
    <source>
        <dbReference type="ARBA" id="ARBA00004651"/>
    </source>
</evidence>
<comment type="caution">
    <text evidence="9">The sequence shown here is derived from an EMBL/GenBank/DDBJ whole genome shotgun (WGS) entry which is preliminary data.</text>
</comment>
<feature type="transmembrane region" description="Helical" evidence="8">
    <location>
        <begin position="21"/>
        <end position="39"/>
    </location>
</feature>
<feature type="transmembrane region" description="Helical" evidence="8">
    <location>
        <begin position="228"/>
        <end position="256"/>
    </location>
</feature>
<dbReference type="GO" id="GO:0008233">
    <property type="term" value="F:peptidase activity"/>
    <property type="evidence" value="ECO:0007669"/>
    <property type="project" value="UniProtKB-KW"/>
</dbReference>
<evidence type="ECO:0000256" key="8">
    <source>
        <dbReference type="SAM" id="Phobius"/>
    </source>
</evidence>
<protein>
    <submittedName>
        <fullName evidence="9">Exosortase B</fullName>
    </submittedName>
</protein>
<proteinExistence type="predicted"/>
<keyword evidence="4 8" id="KW-0812">Transmembrane</keyword>
<keyword evidence="7 8" id="KW-0472">Membrane</keyword>
<evidence type="ECO:0000256" key="5">
    <source>
        <dbReference type="ARBA" id="ARBA00022801"/>
    </source>
</evidence>
<dbReference type="GO" id="GO:0005886">
    <property type="term" value="C:plasma membrane"/>
    <property type="evidence" value="ECO:0007669"/>
    <property type="project" value="UniProtKB-SubCell"/>
</dbReference>
<dbReference type="GO" id="GO:0006508">
    <property type="term" value="P:proteolysis"/>
    <property type="evidence" value="ECO:0007669"/>
    <property type="project" value="UniProtKB-KW"/>
</dbReference>
<comment type="subcellular location">
    <subcellularLocation>
        <location evidence="1">Cell membrane</location>
        <topology evidence="1">Multi-pass membrane protein</topology>
    </subcellularLocation>
</comment>
<keyword evidence="5" id="KW-0378">Hydrolase</keyword>
<name>A0A4Q7VZG4_9BURK</name>
<dbReference type="Pfam" id="PF09721">
    <property type="entry name" value="Exosortase_EpsH"/>
    <property type="match status" value="1"/>
</dbReference>
<dbReference type="InterPro" id="IPR017544">
    <property type="entry name" value="Exosortase-2"/>
</dbReference>
<keyword evidence="3" id="KW-0645">Protease</keyword>
<reference evidence="9 10" key="1">
    <citation type="submission" date="2019-02" db="EMBL/GenBank/DDBJ databases">
        <title>Genomic Encyclopedia of Type Strains, Phase IV (KMG-IV): sequencing the most valuable type-strain genomes for metagenomic binning, comparative biology and taxonomic classification.</title>
        <authorList>
            <person name="Goeker M."/>
        </authorList>
    </citation>
    <scope>NUCLEOTIDE SEQUENCE [LARGE SCALE GENOMIC DNA]</scope>
    <source>
        <strain evidence="9 10">DSM 19570</strain>
    </source>
</reference>
<keyword evidence="6 8" id="KW-1133">Transmembrane helix</keyword>
<feature type="transmembrane region" description="Helical" evidence="8">
    <location>
        <begin position="108"/>
        <end position="128"/>
    </location>
</feature>
<dbReference type="EMBL" id="SHKP01000004">
    <property type="protein sequence ID" value="RZU02261.1"/>
    <property type="molecule type" value="Genomic_DNA"/>
</dbReference>
<feature type="transmembrane region" description="Helical" evidence="8">
    <location>
        <begin position="191"/>
        <end position="216"/>
    </location>
</feature>
<feature type="transmembrane region" description="Helical" evidence="8">
    <location>
        <begin position="135"/>
        <end position="153"/>
    </location>
</feature>
<gene>
    <name evidence="9" type="ORF">EV670_0284</name>
</gene>
<dbReference type="InterPro" id="IPR013426">
    <property type="entry name" value="EpsH-like"/>
</dbReference>
<feature type="transmembrane region" description="Helical" evidence="8">
    <location>
        <begin position="79"/>
        <end position="102"/>
    </location>
</feature>
<organism evidence="9 10">
    <name type="scientific">Rivibacter subsaxonicus</name>
    <dbReference type="NCBI Taxonomy" id="457575"/>
    <lineage>
        <taxon>Bacteria</taxon>
        <taxon>Pseudomonadati</taxon>
        <taxon>Pseudomonadota</taxon>
        <taxon>Betaproteobacteria</taxon>
        <taxon>Burkholderiales</taxon>
        <taxon>Rivibacter</taxon>
    </lineage>
</organism>
<dbReference type="NCBIfam" id="TIGR04178">
    <property type="entry name" value="exo_archaeo"/>
    <property type="match status" value="1"/>
</dbReference>
<dbReference type="Proteomes" id="UP000293671">
    <property type="component" value="Unassembled WGS sequence"/>
</dbReference>
<evidence type="ECO:0000256" key="7">
    <source>
        <dbReference type="ARBA" id="ARBA00023136"/>
    </source>
</evidence>
<sequence length="307" mass="32691">MAALSPAPMSAPLAQAARQHWLAWAVLFAALAVLYVPTLRDLFQGPWSTDANAHGPIVLVVSMWFLIHKSRQLATDPTLLLRPSPLAGWLVLLFGALCYAVGRSQALISLEVGSLVPVMLGSVLLLFGSTVARRLWFAFFFMLFMVPLPGSVVDTVTAPMKMLVSIGAEWVLHTAGYPVARSGVVLNVGQYQLLVADACAGLNSLFTLEALGLLYMNVMRHSSVVRNVVLALLIVPISFAANVIRVVVLALVTYHFGDAAGQGFLHDFSGMVLFLSALMLIIGLDSVLRFGVSSAPGAQAGHAGVNA</sequence>
<keyword evidence="2" id="KW-1003">Cell membrane</keyword>
<dbReference type="AlphaFoldDB" id="A0A4Q7VZG4"/>
<feature type="transmembrane region" description="Helical" evidence="8">
    <location>
        <begin position="51"/>
        <end position="67"/>
    </location>
</feature>
<evidence type="ECO:0000313" key="10">
    <source>
        <dbReference type="Proteomes" id="UP000293671"/>
    </source>
</evidence>
<evidence type="ECO:0000256" key="6">
    <source>
        <dbReference type="ARBA" id="ARBA00022989"/>
    </source>
</evidence>
<dbReference type="InterPro" id="IPR026392">
    <property type="entry name" value="Exo/Archaeosortase_dom"/>
</dbReference>
<evidence type="ECO:0000256" key="4">
    <source>
        <dbReference type="ARBA" id="ARBA00022692"/>
    </source>
</evidence>
<dbReference type="InterPro" id="IPR019127">
    <property type="entry name" value="Exosortase"/>
</dbReference>
<feature type="transmembrane region" description="Helical" evidence="8">
    <location>
        <begin position="268"/>
        <end position="288"/>
    </location>
</feature>
<evidence type="ECO:0000313" key="9">
    <source>
        <dbReference type="EMBL" id="RZU02261.1"/>
    </source>
</evidence>
<keyword evidence="10" id="KW-1185">Reference proteome</keyword>